<dbReference type="EMBL" id="MFDU01000012">
    <property type="protein sequence ID" value="OGE64483.1"/>
    <property type="molecule type" value="Genomic_DNA"/>
</dbReference>
<evidence type="ECO:0000313" key="2">
    <source>
        <dbReference type="Proteomes" id="UP000183317"/>
    </source>
</evidence>
<protein>
    <submittedName>
        <fullName evidence="1">Uncharacterized protein</fullName>
    </submittedName>
</protein>
<reference evidence="1 2" key="1">
    <citation type="journal article" date="2016" name="Nat. Commun.">
        <title>Thousands of microbial genomes shed light on interconnected biogeochemical processes in an aquifer system.</title>
        <authorList>
            <person name="Anantharaman K."/>
            <person name="Brown C.T."/>
            <person name="Hug L.A."/>
            <person name="Sharon I."/>
            <person name="Castelle C.J."/>
            <person name="Probst A.J."/>
            <person name="Thomas B.C."/>
            <person name="Singh A."/>
            <person name="Wilkins M.J."/>
            <person name="Karaoz U."/>
            <person name="Brodie E.L."/>
            <person name="Williams K.H."/>
            <person name="Hubbard S.S."/>
            <person name="Banfield J.F."/>
        </authorList>
    </citation>
    <scope>NUCLEOTIDE SEQUENCE [LARGE SCALE GENOMIC DNA]</scope>
</reference>
<name>A0A1F5MGK4_9BACT</name>
<accession>A0A1F5MGK4</accession>
<sequence>MIFEHKYPIIPLMEILFGQLTLSEMSSLNENLEAEFQRRWAPLSETLENTLLQDPVLTRTAILEDYPAAAQALVRAVFFDYEPNELVTCSYLPKARRVWRQTGPVFELELELESIQPRLQRIYLYPTSGKRKNTWEHISDIVIADYNGDISVTKGIQFHKAPEFMAALQAGYKWREDGNHFQQLAVLDELTGFLLQAPH</sequence>
<proteinExistence type="predicted"/>
<dbReference type="AlphaFoldDB" id="A0A1F5MGK4"/>
<comment type="caution">
    <text evidence="1">The sequence shown here is derived from an EMBL/GenBank/DDBJ whole genome shotgun (WGS) entry which is preliminary data.</text>
</comment>
<evidence type="ECO:0000313" key="1">
    <source>
        <dbReference type="EMBL" id="OGE64483.1"/>
    </source>
</evidence>
<gene>
    <name evidence="1" type="ORF">A3J13_00220</name>
</gene>
<organism evidence="1 2">
    <name type="scientific">Candidatus Daviesbacteria bacterium RIFCSPLOWO2_02_FULL_36_8</name>
    <dbReference type="NCBI Taxonomy" id="1797793"/>
    <lineage>
        <taxon>Bacteria</taxon>
        <taxon>Candidatus Daviesiibacteriota</taxon>
    </lineage>
</organism>
<dbReference type="Proteomes" id="UP000183317">
    <property type="component" value="Unassembled WGS sequence"/>
</dbReference>